<dbReference type="AlphaFoldDB" id="A0A9P0FU12"/>
<reference evidence="2" key="1">
    <citation type="submission" date="2021-12" db="EMBL/GenBank/DDBJ databases">
        <authorList>
            <person name="King R."/>
        </authorList>
    </citation>
    <scope>NUCLEOTIDE SEQUENCE</scope>
</reference>
<feature type="region of interest" description="Disordered" evidence="1">
    <location>
        <begin position="83"/>
        <end position="109"/>
    </location>
</feature>
<proteinExistence type="predicted"/>
<evidence type="ECO:0000313" key="3">
    <source>
        <dbReference type="Proteomes" id="UP001154114"/>
    </source>
</evidence>
<gene>
    <name evidence="2" type="ORF">CINC_LOCUS8657</name>
</gene>
<evidence type="ECO:0000313" key="2">
    <source>
        <dbReference type="EMBL" id="CAH0599348.1"/>
    </source>
</evidence>
<evidence type="ECO:0000256" key="1">
    <source>
        <dbReference type="SAM" id="MobiDB-lite"/>
    </source>
</evidence>
<name>A0A9P0FU12_CHRIL</name>
<dbReference type="EMBL" id="LR824031">
    <property type="protein sequence ID" value="CAH0599348.1"/>
    <property type="molecule type" value="Genomic_DNA"/>
</dbReference>
<keyword evidence="3" id="KW-1185">Reference proteome</keyword>
<organism evidence="2 3">
    <name type="scientific">Chrysodeixis includens</name>
    <name type="common">Soybean looper</name>
    <name type="synonym">Pseudoplusia includens</name>
    <dbReference type="NCBI Taxonomy" id="689277"/>
    <lineage>
        <taxon>Eukaryota</taxon>
        <taxon>Metazoa</taxon>
        <taxon>Ecdysozoa</taxon>
        <taxon>Arthropoda</taxon>
        <taxon>Hexapoda</taxon>
        <taxon>Insecta</taxon>
        <taxon>Pterygota</taxon>
        <taxon>Neoptera</taxon>
        <taxon>Endopterygota</taxon>
        <taxon>Lepidoptera</taxon>
        <taxon>Glossata</taxon>
        <taxon>Ditrysia</taxon>
        <taxon>Noctuoidea</taxon>
        <taxon>Noctuidae</taxon>
        <taxon>Plusiinae</taxon>
        <taxon>Chrysodeixis</taxon>
    </lineage>
</organism>
<dbReference type="OrthoDB" id="7475002at2759"/>
<protein>
    <submittedName>
        <fullName evidence="2">Uncharacterized protein</fullName>
    </submittedName>
</protein>
<dbReference type="Proteomes" id="UP001154114">
    <property type="component" value="Chromosome 28"/>
</dbReference>
<accession>A0A9P0FU12</accession>
<sequence>MFCYLVVGSTDDHRSACQYKYLPTEMQNDDTKSSEWVPTATGALPAGYKKVAGGSSDGGINLSALLEAAKCTALIIEQPAKRPCIRPESPRNDAAAQYPTPKGKGVGKKTKIKIITK</sequence>